<dbReference type="InterPro" id="IPR031825">
    <property type="entry name" value="RXLR"/>
</dbReference>
<evidence type="ECO:0000313" key="8">
    <source>
        <dbReference type="Proteomes" id="UP000237271"/>
    </source>
</evidence>
<proteinExistence type="inferred from homology"/>
<comment type="similarity">
    <text evidence="2 5">Belongs to the RxLR effector family.</text>
</comment>
<dbReference type="Pfam" id="PF16810">
    <property type="entry name" value="RXLR"/>
    <property type="match status" value="1"/>
</dbReference>
<reference evidence="7 8" key="1">
    <citation type="journal article" date="2017" name="Genome Biol. Evol.">
        <title>Phytophthora megakarya and P. palmivora, closely related causal agents of cacao black pod rot, underwent increases in genome sizes and gene numbers by different mechanisms.</title>
        <authorList>
            <person name="Ali S.S."/>
            <person name="Shao J."/>
            <person name="Lary D.J."/>
            <person name="Kronmiller B."/>
            <person name="Shen D."/>
            <person name="Strem M.D."/>
            <person name="Amoako-Attah I."/>
            <person name="Akrofi A.Y."/>
            <person name="Begoude B.A."/>
            <person name="Ten Hoopen G.M."/>
            <person name="Coulibaly K."/>
            <person name="Kebe B.I."/>
            <person name="Melnick R.L."/>
            <person name="Guiltinan M.J."/>
            <person name="Tyler B.M."/>
            <person name="Meinhardt L.W."/>
            <person name="Bailey B.A."/>
        </authorList>
    </citation>
    <scope>NUCLEOTIDE SEQUENCE [LARGE SCALE GENOMIC DNA]</scope>
    <source>
        <strain evidence="8">sbr112.9</strain>
    </source>
</reference>
<comment type="function">
    <text evidence="5">Effector that suppresses plant defense responses during pathogen infection.</text>
</comment>
<feature type="chain" id="PRO_5044963760" description="RxLR effector protein" evidence="5">
    <location>
        <begin position="21"/>
        <end position="252"/>
    </location>
</feature>
<feature type="signal peptide" evidence="5">
    <location>
        <begin position="1"/>
        <end position="20"/>
    </location>
</feature>
<evidence type="ECO:0000256" key="2">
    <source>
        <dbReference type="ARBA" id="ARBA00010400"/>
    </source>
</evidence>
<gene>
    <name evidence="7" type="ORF">PHPALM_11903</name>
</gene>
<accession>A0A2P4Y144</accession>
<evidence type="ECO:0000313" key="7">
    <source>
        <dbReference type="EMBL" id="POM71521.1"/>
    </source>
</evidence>
<comment type="subcellular location">
    <subcellularLocation>
        <location evidence="1 5">Secreted</location>
    </subcellularLocation>
</comment>
<organism evidence="7 8">
    <name type="scientific">Phytophthora palmivora</name>
    <dbReference type="NCBI Taxonomy" id="4796"/>
    <lineage>
        <taxon>Eukaryota</taxon>
        <taxon>Sar</taxon>
        <taxon>Stramenopiles</taxon>
        <taxon>Oomycota</taxon>
        <taxon>Peronosporomycetes</taxon>
        <taxon>Peronosporales</taxon>
        <taxon>Peronosporaceae</taxon>
        <taxon>Phytophthora</taxon>
    </lineage>
</organism>
<keyword evidence="3 5" id="KW-0964">Secreted</keyword>
<keyword evidence="8" id="KW-1185">Reference proteome</keyword>
<evidence type="ECO:0000256" key="4">
    <source>
        <dbReference type="ARBA" id="ARBA00022729"/>
    </source>
</evidence>
<feature type="domain" description="RXLR phytopathogen effector protein WY-domain" evidence="6">
    <location>
        <begin position="140"/>
        <end position="191"/>
    </location>
</feature>
<dbReference type="OrthoDB" id="124843at2759"/>
<dbReference type="InterPro" id="IPR040786">
    <property type="entry name" value="RXLR_WY"/>
</dbReference>
<dbReference type="EMBL" id="NCKW01006471">
    <property type="protein sequence ID" value="POM71521.1"/>
    <property type="molecule type" value="Genomic_DNA"/>
</dbReference>
<dbReference type="Pfam" id="PF18634">
    <property type="entry name" value="RXLR_WY"/>
    <property type="match status" value="1"/>
</dbReference>
<comment type="caution">
    <text evidence="7">The sequence shown here is derived from an EMBL/GenBank/DDBJ whole genome shotgun (WGS) entry which is preliminary data.</text>
</comment>
<keyword evidence="4 5" id="KW-0732">Signal</keyword>
<dbReference type="Proteomes" id="UP000237271">
    <property type="component" value="Unassembled WGS sequence"/>
</dbReference>
<dbReference type="AlphaFoldDB" id="A0A2P4Y144"/>
<name>A0A2P4Y144_9STRA</name>
<sequence>MRTHTAVLFVLCVIIASIDAITEHELTLTSTTTSPNHPIVSAITTKRFLRTTKTQVANLADTRDSSNNEDRVNVQGVSKLADLDKATWKLRKMDMYLSNKGWVKMGEDPLWLFKYFRLDRAGEKIDEKKRIIQWFWYATEYRATNGIRWLPDRKIYSILGQSGASEAKLAVLFESLRDIPRVKALAETMQKYQFQLWKDQGHNPITVAKLLGISNHGPLKTKFDPRYKVLEDFSKFLFSGNGNKLKRSTTMR</sequence>
<evidence type="ECO:0000256" key="5">
    <source>
        <dbReference type="RuleBase" id="RU367124"/>
    </source>
</evidence>
<evidence type="ECO:0000256" key="1">
    <source>
        <dbReference type="ARBA" id="ARBA00004613"/>
    </source>
</evidence>
<evidence type="ECO:0000259" key="6">
    <source>
        <dbReference type="Pfam" id="PF18634"/>
    </source>
</evidence>
<protein>
    <recommendedName>
        <fullName evidence="5">RxLR effector protein</fullName>
    </recommendedName>
</protein>
<evidence type="ECO:0000256" key="3">
    <source>
        <dbReference type="ARBA" id="ARBA00022525"/>
    </source>
</evidence>
<comment type="domain">
    <text evidence="5">The RxLR-dEER motif acts to carry the protein into the host cell cytoplasm through binding to cell surface phosphatidylinositol-3-phosphate.</text>
</comment>